<protein>
    <submittedName>
        <fullName evidence="2">Uncharacterized protein</fullName>
    </submittedName>
</protein>
<feature type="compositionally biased region" description="Low complexity" evidence="1">
    <location>
        <begin position="59"/>
        <end position="68"/>
    </location>
</feature>
<evidence type="ECO:0000256" key="1">
    <source>
        <dbReference type="SAM" id="MobiDB-lite"/>
    </source>
</evidence>
<organism evidence="2 3">
    <name type="scientific">Laetiporus sulphureus 93-53</name>
    <dbReference type="NCBI Taxonomy" id="1314785"/>
    <lineage>
        <taxon>Eukaryota</taxon>
        <taxon>Fungi</taxon>
        <taxon>Dikarya</taxon>
        <taxon>Basidiomycota</taxon>
        <taxon>Agaricomycotina</taxon>
        <taxon>Agaricomycetes</taxon>
        <taxon>Polyporales</taxon>
        <taxon>Laetiporus</taxon>
    </lineage>
</organism>
<dbReference type="InParanoid" id="A0A165D9V8"/>
<dbReference type="AlphaFoldDB" id="A0A165D9V8"/>
<name>A0A165D9V8_9APHY</name>
<evidence type="ECO:0000313" key="3">
    <source>
        <dbReference type="Proteomes" id="UP000076871"/>
    </source>
</evidence>
<gene>
    <name evidence="2" type="ORF">LAESUDRAFT_761229</name>
</gene>
<feature type="region of interest" description="Disordered" evidence="1">
    <location>
        <begin position="16"/>
        <end position="75"/>
    </location>
</feature>
<proteinExistence type="predicted"/>
<dbReference type="Proteomes" id="UP000076871">
    <property type="component" value="Unassembled WGS sequence"/>
</dbReference>
<accession>A0A165D9V8</accession>
<dbReference type="EMBL" id="KV427637">
    <property type="protein sequence ID" value="KZT04404.1"/>
    <property type="molecule type" value="Genomic_DNA"/>
</dbReference>
<dbReference type="RefSeq" id="XP_040762144.1">
    <property type="nucleotide sequence ID" value="XM_040912884.1"/>
</dbReference>
<reference evidence="2 3" key="1">
    <citation type="journal article" date="2016" name="Mol. Biol. Evol.">
        <title>Comparative Genomics of Early-Diverging Mushroom-Forming Fungi Provides Insights into the Origins of Lignocellulose Decay Capabilities.</title>
        <authorList>
            <person name="Nagy L.G."/>
            <person name="Riley R."/>
            <person name="Tritt A."/>
            <person name="Adam C."/>
            <person name="Daum C."/>
            <person name="Floudas D."/>
            <person name="Sun H."/>
            <person name="Yadav J.S."/>
            <person name="Pangilinan J."/>
            <person name="Larsson K.H."/>
            <person name="Matsuura K."/>
            <person name="Barry K."/>
            <person name="Labutti K."/>
            <person name="Kuo R."/>
            <person name="Ohm R.A."/>
            <person name="Bhattacharya S.S."/>
            <person name="Shirouzu T."/>
            <person name="Yoshinaga Y."/>
            <person name="Martin F.M."/>
            <person name="Grigoriev I.V."/>
            <person name="Hibbett D.S."/>
        </authorList>
    </citation>
    <scope>NUCLEOTIDE SEQUENCE [LARGE SCALE GENOMIC DNA]</scope>
    <source>
        <strain evidence="2 3">93-53</strain>
    </source>
</reference>
<evidence type="ECO:0000313" key="2">
    <source>
        <dbReference type="EMBL" id="KZT04404.1"/>
    </source>
</evidence>
<feature type="compositionally biased region" description="Basic residues" evidence="1">
    <location>
        <begin position="48"/>
        <end position="58"/>
    </location>
</feature>
<dbReference type="GeneID" id="63829912"/>
<feature type="compositionally biased region" description="Low complexity" evidence="1">
    <location>
        <begin position="32"/>
        <end position="44"/>
    </location>
</feature>
<sequence>MSSVPLPEPLLRNILEEDEQWSRAPSLHNEGTTTTAASASDTVTPIKSTKHRARRRAATRSAPSRTRTVGLSKKASVDSLGDLGKVLYVESACCPQNIFFTGLQPLPPMTSRGVDNQLVQTVRGVGERRLDPH</sequence>
<keyword evidence="3" id="KW-1185">Reference proteome</keyword>